<proteinExistence type="predicted"/>
<protein>
    <submittedName>
        <fullName evidence="1">Uncharacterized protein</fullName>
    </submittedName>
</protein>
<organism evidence="1">
    <name type="scientific">Siphoviridae sp. cttOT32</name>
    <dbReference type="NCBI Taxonomy" id="2826493"/>
    <lineage>
        <taxon>Viruses</taxon>
        <taxon>Duplodnaviria</taxon>
        <taxon>Heunggongvirae</taxon>
        <taxon>Uroviricota</taxon>
        <taxon>Caudoviricetes</taxon>
    </lineage>
</organism>
<name>A0A8S5QNN4_9CAUD</name>
<evidence type="ECO:0000313" key="1">
    <source>
        <dbReference type="EMBL" id="DAE20427.1"/>
    </source>
</evidence>
<sequence length="79" mass="9430">MKRVSYKVGDIVKLVDGVHYKYLGLNRRLERYLYEPIEPQVVSKFFALTDEECEEFKLNKGTVPFAWKMYVNIKIVKRV</sequence>
<accession>A0A8S5QNN4</accession>
<dbReference type="EMBL" id="BK015694">
    <property type="protein sequence ID" value="DAE20427.1"/>
    <property type="molecule type" value="Genomic_DNA"/>
</dbReference>
<reference evidence="1" key="1">
    <citation type="journal article" date="2021" name="Proc. Natl. Acad. Sci. U.S.A.">
        <title>A Catalog of Tens of Thousands of Viruses from Human Metagenomes Reveals Hidden Associations with Chronic Diseases.</title>
        <authorList>
            <person name="Tisza M.J."/>
            <person name="Buck C.B."/>
        </authorList>
    </citation>
    <scope>NUCLEOTIDE SEQUENCE</scope>
    <source>
        <strain evidence="1">CttOT32</strain>
    </source>
</reference>